<gene>
    <name evidence="1" type="ORF">EV675_2651</name>
</gene>
<sequence length="30" mass="3422">MVNGSEAKRFIDEEVTRWADVIKTTGVKLQ</sequence>
<proteinExistence type="predicted"/>
<protein>
    <recommendedName>
        <fullName evidence="3">Tripartite tricarboxylate transporter family receptor</fullName>
    </recommendedName>
</protein>
<dbReference type="AlphaFoldDB" id="A0A4Q7NN09"/>
<organism evidence="1 2">
    <name type="scientific">Pigmentiphaga kullae</name>
    <dbReference type="NCBI Taxonomy" id="151784"/>
    <lineage>
        <taxon>Bacteria</taxon>
        <taxon>Pseudomonadati</taxon>
        <taxon>Pseudomonadota</taxon>
        <taxon>Betaproteobacteria</taxon>
        <taxon>Burkholderiales</taxon>
        <taxon>Alcaligenaceae</taxon>
        <taxon>Pigmentiphaga</taxon>
    </lineage>
</organism>
<dbReference type="Proteomes" id="UP000292445">
    <property type="component" value="Unassembled WGS sequence"/>
</dbReference>
<evidence type="ECO:0008006" key="3">
    <source>
        <dbReference type="Google" id="ProtNLM"/>
    </source>
</evidence>
<comment type="caution">
    <text evidence="1">The sequence shown here is derived from an EMBL/GenBank/DDBJ whole genome shotgun (WGS) entry which is preliminary data.</text>
</comment>
<keyword evidence="2" id="KW-1185">Reference proteome</keyword>
<accession>A0A4Q7NN09</accession>
<evidence type="ECO:0000313" key="2">
    <source>
        <dbReference type="Proteomes" id="UP000292445"/>
    </source>
</evidence>
<name>A0A4Q7NN09_9BURK</name>
<dbReference type="EMBL" id="SGXC01000001">
    <property type="protein sequence ID" value="RZS86604.1"/>
    <property type="molecule type" value="Genomic_DNA"/>
</dbReference>
<evidence type="ECO:0000313" key="1">
    <source>
        <dbReference type="EMBL" id="RZS86604.1"/>
    </source>
</evidence>
<reference evidence="1 2" key="1">
    <citation type="submission" date="2019-02" db="EMBL/GenBank/DDBJ databases">
        <title>Genomic Encyclopedia of Type Strains, Phase IV (KMG-IV): sequencing the most valuable type-strain genomes for metagenomic binning, comparative biology and taxonomic classification.</title>
        <authorList>
            <person name="Goeker M."/>
        </authorList>
    </citation>
    <scope>NUCLEOTIDE SEQUENCE [LARGE SCALE GENOMIC DNA]</scope>
    <source>
        <strain evidence="1 2">K24</strain>
    </source>
</reference>